<dbReference type="Gene3D" id="1.20.5.1930">
    <property type="match status" value="1"/>
</dbReference>
<feature type="domain" description="Histidine kinase/HSP90-like ATPase" evidence="9">
    <location>
        <begin position="298"/>
        <end position="378"/>
    </location>
</feature>
<evidence type="ECO:0000256" key="6">
    <source>
        <dbReference type="ARBA" id="ARBA00022777"/>
    </source>
</evidence>
<reference evidence="11 12" key="1">
    <citation type="submission" date="2015-08" db="EMBL/GenBank/DDBJ databases">
        <title>Genome sequence of the pristinamycin over-producing bacterium Streptomyces pristinaespiralis HCCB10218.</title>
        <authorList>
            <person name="Tian J."/>
            <person name="Yang J."/>
            <person name="Li L."/>
            <person name="Ruan L."/>
            <person name="Wei W."/>
            <person name="Zheng G."/>
            <person name="Wei Z."/>
            <person name="Yang S."/>
            <person name="Ge M."/>
            <person name="Jiang W."/>
            <person name="Lu Y."/>
        </authorList>
    </citation>
    <scope>NUCLEOTIDE SEQUENCE [LARGE SCALE GENOMIC DNA]</scope>
    <source>
        <strain evidence="11 12">HCCB 10218</strain>
    </source>
</reference>
<dbReference type="Gene3D" id="3.30.565.10">
    <property type="entry name" value="Histidine kinase-like ATPase, C-terminal domain"/>
    <property type="match status" value="1"/>
</dbReference>
<dbReference type="InterPro" id="IPR011712">
    <property type="entry name" value="Sig_transdc_His_kin_sub3_dim/P"/>
</dbReference>
<evidence type="ECO:0000256" key="8">
    <source>
        <dbReference type="ARBA" id="ARBA00023012"/>
    </source>
</evidence>
<keyword evidence="4" id="KW-0808">Transferase</keyword>
<dbReference type="Proteomes" id="UP000060513">
    <property type="component" value="Chromosome"/>
</dbReference>
<dbReference type="GeneID" id="97233831"/>
<dbReference type="GO" id="GO:0016020">
    <property type="term" value="C:membrane"/>
    <property type="evidence" value="ECO:0007669"/>
    <property type="project" value="InterPro"/>
</dbReference>
<evidence type="ECO:0000256" key="1">
    <source>
        <dbReference type="ARBA" id="ARBA00000085"/>
    </source>
</evidence>
<dbReference type="CDD" id="cd16917">
    <property type="entry name" value="HATPase_UhpB-NarQ-NarX-like"/>
    <property type="match status" value="1"/>
</dbReference>
<dbReference type="GO" id="GO:0046983">
    <property type="term" value="F:protein dimerization activity"/>
    <property type="evidence" value="ECO:0007669"/>
    <property type="project" value="InterPro"/>
</dbReference>
<name>A0A0M4DVY8_STRPR</name>
<evidence type="ECO:0000259" key="9">
    <source>
        <dbReference type="Pfam" id="PF02518"/>
    </source>
</evidence>
<dbReference type="InterPro" id="IPR050482">
    <property type="entry name" value="Sensor_HK_TwoCompSys"/>
</dbReference>
<evidence type="ECO:0000313" key="12">
    <source>
        <dbReference type="Proteomes" id="UP000060513"/>
    </source>
</evidence>
<dbReference type="STRING" id="38300.SPRI_5114"/>
<dbReference type="EC" id="2.7.13.3" evidence="2"/>
<evidence type="ECO:0000256" key="3">
    <source>
        <dbReference type="ARBA" id="ARBA00022553"/>
    </source>
</evidence>
<dbReference type="PANTHER" id="PTHR24421:SF10">
    <property type="entry name" value="NITRATE_NITRITE SENSOR PROTEIN NARQ"/>
    <property type="match status" value="1"/>
</dbReference>
<keyword evidence="3" id="KW-0597">Phosphoprotein</keyword>
<dbReference type="PATRIC" id="fig|38300.4.peg.5358"/>
<gene>
    <name evidence="11" type="ORF">SPRI_5114</name>
</gene>
<dbReference type="Pfam" id="PF02518">
    <property type="entry name" value="HATPase_c"/>
    <property type="match status" value="1"/>
</dbReference>
<dbReference type="PANTHER" id="PTHR24421">
    <property type="entry name" value="NITRATE/NITRITE SENSOR PROTEIN NARX-RELATED"/>
    <property type="match status" value="1"/>
</dbReference>
<dbReference type="OMA" id="RECFGPS"/>
<protein>
    <recommendedName>
        <fullName evidence="2">histidine kinase</fullName>
        <ecNumber evidence="2">2.7.13.3</ecNumber>
    </recommendedName>
</protein>
<dbReference type="SUPFAM" id="SSF55874">
    <property type="entry name" value="ATPase domain of HSP90 chaperone/DNA topoisomerase II/histidine kinase"/>
    <property type="match status" value="1"/>
</dbReference>
<keyword evidence="5" id="KW-0547">Nucleotide-binding</keyword>
<evidence type="ECO:0000313" key="11">
    <source>
        <dbReference type="EMBL" id="ALC23420.1"/>
    </source>
</evidence>
<comment type="catalytic activity">
    <reaction evidence="1">
        <text>ATP + protein L-histidine = ADP + protein N-phospho-L-histidine.</text>
        <dbReference type="EC" id="2.7.13.3"/>
    </reaction>
</comment>
<dbReference type="GO" id="GO:0000155">
    <property type="term" value="F:phosphorelay sensor kinase activity"/>
    <property type="evidence" value="ECO:0007669"/>
    <property type="project" value="InterPro"/>
</dbReference>
<keyword evidence="8" id="KW-0902">Two-component regulatory system</keyword>
<dbReference type="AlphaFoldDB" id="A0A0M4DVY8"/>
<sequence length="380" mass="40982">MKALAVRGTQYAAGLLLGTLTAVVELIFALLGGLALLLVLAWPHGRRAVRQPLGDVAARLAHLERRRLGRFLGARISSSYSSGHAVRYVVARWPLGLLGGLVVFCVLLGLLYAGYAALGWTVDDIEYPWAVAGTGLLGLFLVFLAGQSVFGLALLEGHLARRLLGPSHHDELERRIAQLATTRAGMMDAVDGERRRIERDLHDGVQQRLVALGMLLGRARRSRDPDRAAQLLLQAHEESRRALAELRDVAWRIYPTVLDEAGLRAALETVAERTPLPVHLTYEVPEPPRSRQVETVAYFVVCETVTNVVKHAGATRITVTLRRDGPRLALRVEDDGVGGADPAGGGLTGLASRVAALDGRFRVDSPAGGPTTVTAELPCV</sequence>
<dbReference type="InterPro" id="IPR036890">
    <property type="entry name" value="HATPase_C_sf"/>
</dbReference>
<keyword evidence="6 11" id="KW-0418">Kinase</keyword>
<keyword evidence="7" id="KW-0067">ATP-binding</keyword>
<dbReference type="EMBL" id="CP011340">
    <property type="protein sequence ID" value="ALC23420.1"/>
    <property type="molecule type" value="Genomic_DNA"/>
</dbReference>
<dbReference type="RefSeq" id="WP_005318168.1">
    <property type="nucleotide sequence ID" value="NZ_CP011340.1"/>
</dbReference>
<evidence type="ECO:0000259" key="10">
    <source>
        <dbReference type="Pfam" id="PF07730"/>
    </source>
</evidence>
<evidence type="ECO:0000256" key="2">
    <source>
        <dbReference type="ARBA" id="ARBA00012438"/>
    </source>
</evidence>
<feature type="domain" description="Signal transduction histidine kinase subgroup 3 dimerisation and phosphoacceptor" evidence="10">
    <location>
        <begin position="193"/>
        <end position="257"/>
    </location>
</feature>
<evidence type="ECO:0000256" key="5">
    <source>
        <dbReference type="ARBA" id="ARBA00022741"/>
    </source>
</evidence>
<evidence type="ECO:0000256" key="7">
    <source>
        <dbReference type="ARBA" id="ARBA00022840"/>
    </source>
</evidence>
<accession>A0A0M4DVY8</accession>
<dbReference type="GO" id="GO:0005524">
    <property type="term" value="F:ATP binding"/>
    <property type="evidence" value="ECO:0007669"/>
    <property type="project" value="UniProtKB-KW"/>
</dbReference>
<organism evidence="11">
    <name type="scientific">Streptomyces pristinaespiralis</name>
    <dbReference type="NCBI Taxonomy" id="38300"/>
    <lineage>
        <taxon>Bacteria</taxon>
        <taxon>Bacillati</taxon>
        <taxon>Actinomycetota</taxon>
        <taxon>Actinomycetes</taxon>
        <taxon>Kitasatosporales</taxon>
        <taxon>Streptomycetaceae</taxon>
        <taxon>Streptomyces</taxon>
    </lineage>
</organism>
<dbReference type="InterPro" id="IPR003594">
    <property type="entry name" value="HATPase_dom"/>
</dbReference>
<evidence type="ECO:0000256" key="4">
    <source>
        <dbReference type="ARBA" id="ARBA00022679"/>
    </source>
</evidence>
<dbReference type="KEGG" id="spri:SPRI_5114"/>
<dbReference type="Pfam" id="PF07730">
    <property type="entry name" value="HisKA_3"/>
    <property type="match status" value="1"/>
</dbReference>
<dbReference type="OrthoDB" id="5242012at2"/>
<proteinExistence type="predicted"/>